<dbReference type="CDD" id="cd00083">
    <property type="entry name" value="bHLH_SF"/>
    <property type="match status" value="1"/>
</dbReference>
<dbReference type="NCBIfam" id="TIGR00229">
    <property type="entry name" value="sensory_box"/>
    <property type="match status" value="1"/>
</dbReference>
<evidence type="ECO:0000313" key="4">
    <source>
        <dbReference type="EMBL" id="KAJ0398141.1"/>
    </source>
</evidence>
<dbReference type="Pfam" id="PF00010">
    <property type="entry name" value="HLH"/>
    <property type="match status" value="1"/>
</dbReference>
<dbReference type="GO" id="GO:0046983">
    <property type="term" value="F:protein dimerization activity"/>
    <property type="evidence" value="ECO:0007669"/>
    <property type="project" value="InterPro"/>
</dbReference>
<reference evidence="4" key="1">
    <citation type="submission" date="2021-12" db="EMBL/GenBank/DDBJ databases">
        <title>Prjna785345.</title>
        <authorList>
            <person name="Rujirawat T."/>
            <person name="Krajaejun T."/>
        </authorList>
    </citation>
    <scope>NUCLEOTIDE SEQUENCE</scope>
    <source>
        <strain evidence="4">Pi057C3</strain>
    </source>
</reference>
<dbReference type="InterPro" id="IPR000014">
    <property type="entry name" value="PAS"/>
</dbReference>
<accession>A0AAD5M888</accession>
<evidence type="ECO:0000256" key="1">
    <source>
        <dbReference type="SAM" id="Coils"/>
    </source>
</evidence>
<protein>
    <recommendedName>
        <fullName evidence="3">BHLH domain-containing protein</fullName>
    </recommendedName>
</protein>
<dbReference type="InterPro" id="IPR011598">
    <property type="entry name" value="bHLH_dom"/>
</dbReference>
<sequence>MLAPPSDFGYSPTHAYHQQQQQQVSAVPQSNERPKLYGLEPAHGAAMLMSVHDYHHQQMAHHGTPHHHPHHAMTPHAAAMTPHAAMTPQHAAATPQHQHPVEYDHEPIVMNVAPAAHYYAPMGSHMLLVSSDYDYNSASSNNGATPKSKSGTKRSREDLNMKEKKRMFKLNDRINQLKDMLEAAGVQTKKNKQSILDNASYFIEQLQSDLMIAKQKAERAEKEAEQLKVKTQKSGKGADSSDLFKDFFHQSTMARVVVDVNLQLVTLNDAFVRFTGHTQSYLHKKDNVRNCICADQSKLKSIVSKVCESKAPVSTMVTSKVSKRSIEVTLMASPVSDASGNTSHVEFSLIPVDAPSEAPAKEPEAEVAVPAKAKEECSTDSDSSTESFVV</sequence>
<feature type="region of interest" description="Disordered" evidence="2">
    <location>
        <begin position="1"/>
        <end position="30"/>
    </location>
</feature>
<dbReference type="Proteomes" id="UP001209570">
    <property type="component" value="Unassembled WGS sequence"/>
</dbReference>
<dbReference type="Gene3D" id="4.10.280.10">
    <property type="entry name" value="Helix-loop-helix DNA-binding domain"/>
    <property type="match status" value="1"/>
</dbReference>
<feature type="region of interest" description="Disordered" evidence="2">
    <location>
        <begin position="354"/>
        <end position="390"/>
    </location>
</feature>
<dbReference type="InterPro" id="IPR035965">
    <property type="entry name" value="PAS-like_dom_sf"/>
</dbReference>
<feature type="domain" description="BHLH" evidence="3">
    <location>
        <begin position="154"/>
        <end position="206"/>
    </location>
</feature>
<feature type="coiled-coil region" evidence="1">
    <location>
        <begin position="203"/>
        <end position="234"/>
    </location>
</feature>
<dbReference type="AlphaFoldDB" id="A0AAD5M888"/>
<dbReference type="EMBL" id="JAKCXM010000226">
    <property type="protein sequence ID" value="KAJ0398141.1"/>
    <property type="molecule type" value="Genomic_DNA"/>
</dbReference>
<dbReference type="Gene3D" id="3.30.450.20">
    <property type="entry name" value="PAS domain"/>
    <property type="match status" value="1"/>
</dbReference>
<evidence type="ECO:0000259" key="3">
    <source>
        <dbReference type="PROSITE" id="PS50888"/>
    </source>
</evidence>
<keyword evidence="1" id="KW-0175">Coiled coil</keyword>
<name>A0AAD5M888_PYTIN</name>
<dbReference type="SUPFAM" id="SSF47459">
    <property type="entry name" value="HLH, helix-loop-helix DNA-binding domain"/>
    <property type="match status" value="1"/>
</dbReference>
<proteinExistence type="predicted"/>
<evidence type="ECO:0000256" key="2">
    <source>
        <dbReference type="SAM" id="MobiDB-lite"/>
    </source>
</evidence>
<dbReference type="SMART" id="SM00353">
    <property type="entry name" value="HLH"/>
    <property type="match status" value="1"/>
</dbReference>
<dbReference type="PROSITE" id="PS50888">
    <property type="entry name" value="BHLH"/>
    <property type="match status" value="1"/>
</dbReference>
<dbReference type="GO" id="GO:0006355">
    <property type="term" value="P:regulation of DNA-templated transcription"/>
    <property type="evidence" value="ECO:0007669"/>
    <property type="project" value="InterPro"/>
</dbReference>
<evidence type="ECO:0000313" key="5">
    <source>
        <dbReference type="Proteomes" id="UP001209570"/>
    </source>
</evidence>
<feature type="region of interest" description="Disordered" evidence="2">
    <location>
        <begin position="137"/>
        <end position="159"/>
    </location>
</feature>
<comment type="caution">
    <text evidence="4">The sequence shown here is derived from an EMBL/GenBank/DDBJ whole genome shotgun (WGS) entry which is preliminary data.</text>
</comment>
<dbReference type="Pfam" id="PF00989">
    <property type="entry name" value="PAS"/>
    <property type="match status" value="1"/>
</dbReference>
<organism evidence="4 5">
    <name type="scientific">Pythium insidiosum</name>
    <name type="common">Pythiosis disease agent</name>
    <dbReference type="NCBI Taxonomy" id="114742"/>
    <lineage>
        <taxon>Eukaryota</taxon>
        <taxon>Sar</taxon>
        <taxon>Stramenopiles</taxon>
        <taxon>Oomycota</taxon>
        <taxon>Peronosporomycetes</taxon>
        <taxon>Pythiales</taxon>
        <taxon>Pythiaceae</taxon>
        <taxon>Pythium</taxon>
    </lineage>
</organism>
<dbReference type="InterPro" id="IPR036638">
    <property type="entry name" value="HLH_DNA-bd_sf"/>
</dbReference>
<gene>
    <name evidence="4" type="ORF">P43SY_004338</name>
</gene>
<dbReference type="SUPFAM" id="SSF55785">
    <property type="entry name" value="PYP-like sensor domain (PAS domain)"/>
    <property type="match status" value="1"/>
</dbReference>
<feature type="compositionally biased region" description="Low complexity" evidence="2">
    <location>
        <begin position="380"/>
        <end position="390"/>
    </location>
</feature>
<dbReference type="InterPro" id="IPR013767">
    <property type="entry name" value="PAS_fold"/>
</dbReference>
<keyword evidence="5" id="KW-1185">Reference proteome</keyword>